<dbReference type="EMBL" id="GDIQ01002876">
    <property type="protein sequence ID" value="JAN91861.1"/>
    <property type="molecule type" value="Transcribed_RNA"/>
</dbReference>
<keyword evidence="3" id="KW-1133">Transmembrane helix</keyword>
<comment type="subcellular location">
    <subcellularLocation>
        <location evidence="1">Membrane</location>
        <topology evidence="1">Multi-pass membrane protein</topology>
    </subcellularLocation>
</comment>
<dbReference type="PANTHER" id="PTHR22950">
    <property type="entry name" value="AMINO ACID TRANSPORTER"/>
    <property type="match status" value="1"/>
</dbReference>
<dbReference type="OrthoDB" id="1684102at2759"/>
<dbReference type="RefSeq" id="XP_032786639.2">
    <property type="nucleotide sequence ID" value="XM_032930748.2"/>
</dbReference>
<evidence type="ECO:0000256" key="1">
    <source>
        <dbReference type="ARBA" id="ARBA00004141"/>
    </source>
</evidence>
<evidence type="ECO:0000313" key="5">
    <source>
        <dbReference type="EMBL" id="JAN91861.1"/>
    </source>
</evidence>
<dbReference type="AlphaFoldDB" id="A0A0N8EQU9"/>
<evidence type="ECO:0000256" key="2">
    <source>
        <dbReference type="ARBA" id="ARBA00022692"/>
    </source>
</evidence>
<evidence type="ECO:0000256" key="3">
    <source>
        <dbReference type="ARBA" id="ARBA00022989"/>
    </source>
</evidence>
<dbReference type="GO" id="GO:0005774">
    <property type="term" value="C:vacuolar membrane"/>
    <property type="evidence" value="ECO:0007669"/>
    <property type="project" value="TreeGrafter"/>
</dbReference>
<organism evidence="5">
    <name type="scientific">Daphnia magna</name>
    <dbReference type="NCBI Taxonomy" id="35525"/>
    <lineage>
        <taxon>Eukaryota</taxon>
        <taxon>Metazoa</taxon>
        <taxon>Ecdysozoa</taxon>
        <taxon>Arthropoda</taxon>
        <taxon>Crustacea</taxon>
        <taxon>Branchiopoda</taxon>
        <taxon>Diplostraca</taxon>
        <taxon>Cladocera</taxon>
        <taxon>Anomopoda</taxon>
        <taxon>Daphniidae</taxon>
        <taxon>Daphnia</taxon>
    </lineage>
</organism>
<sequence>MGDKNEGDVSSNSEGVTEIPLQDVVKIDDKRNSIKSESANVKDAEIAVTTDKKIPQTISNFETMAHLLKGNIGTGIFSLPSAFLNAGLWVGFGMFPIIAIVCVHCMQMLVKCAAVMKRRDANFSISYAGTAEMACRTGQPQYAKYARAFGITVNVFICLKHFGACVVYLVFTSTNLQAVIEYYTDIRWNVRIYMCILTIPLIFLNWIRNLKLLAPVSLVANVLQMSSIVVVFYYIFRDPLPPINSVPAFGSWGGVPLFFGTAIFSLETITLVLPLQKDMRRPWDFKGWTGILNTGMTIVTCIYIAMGFFGYLQYGEEIEGSITLNLPQDEVLAQVVKILLVVAICGNYAVQFYVPIPIMWPTLSKYAARYTKNDFAAELAFRTFMVLVTLLLAAAIPKIDLVVSLVGAVTGTFLALILPPILEYVTCAPNISKSILTKDIVILVFGIVGFVTGTYSTILAIVQEFTG</sequence>
<dbReference type="InterPro" id="IPR013057">
    <property type="entry name" value="AA_transpt_TM"/>
</dbReference>
<name>A0A0N8EQU9_9CRUS</name>
<dbReference type="GeneID" id="116924240"/>
<dbReference type="PANTHER" id="PTHR22950:SF349">
    <property type="entry name" value="AMINO ACID TRANSPORTER TRANSMEMBRANE DOMAIN-CONTAINING PROTEIN"/>
    <property type="match status" value="1"/>
</dbReference>
<protein>
    <submittedName>
        <fullName evidence="5">Proton-coupled amino acid transporter</fullName>
    </submittedName>
</protein>
<dbReference type="KEGG" id="dmk:116924240"/>
<dbReference type="Pfam" id="PF01490">
    <property type="entry name" value="Aa_trans"/>
    <property type="match status" value="1"/>
</dbReference>
<keyword evidence="2" id="KW-0812">Transmembrane</keyword>
<dbReference type="GO" id="GO:0015179">
    <property type="term" value="F:L-amino acid transmembrane transporter activity"/>
    <property type="evidence" value="ECO:0007669"/>
    <property type="project" value="TreeGrafter"/>
</dbReference>
<keyword evidence="4" id="KW-0472">Membrane</keyword>
<reference evidence="5" key="1">
    <citation type="submission" date="2015-10" db="EMBL/GenBank/DDBJ databases">
        <title>EvidentialGene: Evidence-directed Construction of Complete mRNA Transcriptomes without Genomes.</title>
        <authorList>
            <person name="Gilbert D.G."/>
        </authorList>
    </citation>
    <scope>NUCLEOTIDE SEQUENCE</scope>
</reference>
<accession>A0A0N8EQU9</accession>
<evidence type="ECO:0000256" key="4">
    <source>
        <dbReference type="ARBA" id="ARBA00023136"/>
    </source>
</evidence>
<proteinExistence type="predicted"/>